<dbReference type="InterPro" id="IPR001702">
    <property type="entry name" value="Porin_Gram-ve"/>
</dbReference>
<dbReference type="PANTHER" id="PTHR34501:SF9">
    <property type="entry name" value="MAJOR OUTER MEMBRANE PROTEIN P.IA"/>
    <property type="match status" value="1"/>
</dbReference>
<dbReference type="Proteomes" id="UP000650424">
    <property type="component" value="Unassembled WGS sequence"/>
</dbReference>
<dbReference type="EMBL" id="JACOGF010000009">
    <property type="protein sequence ID" value="MBC3919267.1"/>
    <property type="molecule type" value="Genomic_DNA"/>
</dbReference>
<dbReference type="InterPro" id="IPR002299">
    <property type="entry name" value="Porin_Neis"/>
</dbReference>
<feature type="chain" id="PRO_5045478754" evidence="11">
    <location>
        <begin position="24"/>
        <end position="359"/>
    </location>
</feature>
<reference evidence="13 14" key="1">
    <citation type="submission" date="2020-08" db="EMBL/GenBank/DDBJ databases">
        <title>Novel species isolated from subtropical streams in China.</title>
        <authorList>
            <person name="Lu H."/>
        </authorList>
    </citation>
    <scope>NUCLEOTIDE SEQUENCE [LARGE SCALE GENOMIC DNA]</scope>
    <source>
        <strain evidence="13 14">CY18W</strain>
    </source>
</reference>
<dbReference type="InterPro" id="IPR033900">
    <property type="entry name" value="Gram_neg_porin_domain"/>
</dbReference>
<dbReference type="CDD" id="cd00342">
    <property type="entry name" value="gram_neg_porins"/>
    <property type="match status" value="1"/>
</dbReference>
<keyword evidence="8" id="KW-0626">Porin</keyword>
<dbReference type="PRINTS" id="PR00182">
    <property type="entry name" value="ECOLNEIPORIN"/>
</dbReference>
<comment type="subunit">
    <text evidence="2">Homotrimer.</text>
</comment>
<feature type="domain" description="Porin" evidence="12">
    <location>
        <begin position="13"/>
        <end position="332"/>
    </location>
</feature>
<comment type="caution">
    <text evidence="13">The sequence shown here is derived from an EMBL/GenBank/DDBJ whole genome shotgun (WGS) entry which is preliminary data.</text>
</comment>
<name>A0ABR6ZTT6_9BURK</name>
<evidence type="ECO:0000313" key="13">
    <source>
        <dbReference type="EMBL" id="MBC3919267.1"/>
    </source>
</evidence>
<keyword evidence="5" id="KW-0812">Transmembrane</keyword>
<evidence type="ECO:0000256" key="6">
    <source>
        <dbReference type="ARBA" id="ARBA00022729"/>
    </source>
</evidence>
<evidence type="ECO:0000256" key="11">
    <source>
        <dbReference type="SAM" id="SignalP"/>
    </source>
</evidence>
<evidence type="ECO:0000256" key="1">
    <source>
        <dbReference type="ARBA" id="ARBA00004571"/>
    </source>
</evidence>
<keyword evidence="10" id="KW-0998">Cell outer membrane</keyword>
<sequence length="359" mass="36899">MKKTFLALALLGVIGTFAGSASAQSSVTIYGIVDTGIAIENGGSAGSVSKLTSGIGSGSRLGFKGTEDLGGGLSAFFLLESGINVDTGSSGQGGLMFGRQAYLGIKGDFGTLTAGRQYTPEYLTLAFADPFGTGFAGDAANIMPNSGTGASRMDNTLKYVTPSFDGLTGELAYGFGETAGDTSASRQLGAAIAYTSGPFAVRLGYHNRNNDTATLKNTEDGKTTLLAATYDFGVAKAHLAYGVNKGLNSSPLRNTANPFGSLVAPTASTDSTDFLVGVTVPFGSNKILASYIRKDDKTVKNQDASQLAVAYLYSLSKRTDLYAAYAKIDNKNGAGYTVGSAIEAGSGDKALHLGIRHSF</sequence>
<dbReference type="SUPFAM" id="SSF56935">
    <property type="entry name" value="Porins"/>
    <property type="match status" value="1"/>
</dbReference>
<gene>
    <name evidence="13" type="ORF">H8L32_17390</name>
</gene>
<evidence type="ECO:0000256" key="9">
    <source>
        <dbReference type="ARBA" id="ARBA00023136"/>
    </source>
</evidence>
<evidence type="ECO:0000256" key="10">
    <source>
        <dbReference type="ARBA" id="ARBA00023237"/>
    </source>
</evidence>
<evidence type="ECO:0000256" key="3">
    <source>
        <dbReference type="ARBA" id="ARBA00022448"/>
    </source>
</evidence>
<dbReference type="PRINTS" id="PR00184">
    <property type="entry name" value="NEISSPPORIN"/>
</dbReference>
<keyword evidence="14" id="KW-1185">Reference proteome</keyword>
<dbReference type="Pfam" id="PF13609">
    <property type="entry name" value="Porin_4"/>
    <property type="match status" value="1"/>
</dbReference>
<dbReference type="Gene3D" id="2.40.160.10">
    <property type="entry name" value="Porin"/>
    <property type="match status" value="1"/>
</dbReference>
<keyword evidence="3" id="KW-0813">Transport</keyword>
<evidence type="ECO:0000256" key="2">
    <source>
        <dbReference type="ARBA" id="ARBA00011233"/>
    </source>
</evidence>
<evidence type="ECO:0000256" key="8">
    <source>
        <dbReference type="ARBA" id="ARBA00023114"/>
    </source>
</evidence>
<dbReference type="InterPro" id="IPR023614">
    <property type="entry name" value="Porin_dom_sf"/>
</dbReference>
<evidence type="ECO:0000256" key="5">
    <source>
        <dbReference type="ARBA" id="ARBA00022692"/>
    </source>
</evidence>
<comment type="subcellular location">
    <subcellularLocation>
        <location evidence="1">Cell outer membrane</location>
        <topology evidence="1">Multi-pass membrane protein</topology>
    </subcellularLocation>
</comment>
<keyword evidence="9" id="KW-0472">Membrane</keyword>
<dbReference type="RefSeq" id="WP_186948536.1">
    <property type="nucleotide sequence ID" value="NZ_JACOGF010000009.1"/>
</dbReference>
<evidence type="ECO:0000313" key="14">
    <source>
        <dbReference type="Proteomes" id="UP000650424"/>
    </source>
</evidence>
<evidence type="ECO:0000259" key="12">
    <source>
        <dbReference type="Pfam" id="PF13609"/>
    </source>
</evidence>
<keyword evidence="6 11" id="KW-0732">Signal</keyword>
<protein>
    <submittedName>
        <fullName evidence="13">Porin</fullName>
    </submittedName>
</protein>
<dbReference type="PANTHER" id="PTHR34501">
    <property type="entry name" value="PROTEIN YDDL-RELATED"/>
    <property type="match status" value="1"/>
</dbReference>
<proteinExistence type="predicted"/>
<accession>A0ABR6ZTT6</accession>
<feature type="signal peptide" evidence="11">
    <location>
        <begin position="1"/>
        <end position="23"/>
    </location>
</feature>
<evidence type="ECO:0000256" key="7">
    <source>
        <dbReference type="ARBA" id="ARBA00023065"/>
    </source>
</evidence>
<dbReference type="InterPro" id="IPR050298">
    <property type="entry name" value="Gram-neg_bact_OMP"/>
</dbReference>
<evidence type="ECO:0000256" key="4">
    <source>
        <dbReference type="ARBA" id="ARBA00022452"/>
    </source>
</evidence>
<organism evidence="13 14">
    <name type="scientific">Undibacterium hunanense</name>
    <dbReference type="NCBI Taxonomy" id="2762292"/>
    <lineage>
        <taxon>Bacteria</taxon>
        <taxon>Pseudomonadati</taxon>
        <taxon>Pseudomonadota</taxon>
        <taxon>Betaproteobacteria</taxon>
        <taxon>Burkholderiales</taxon>
        <taxon>Oxalobacteraceae</taxon>
        <taxon>Undibacterium</taxon>
    </lineage>
</organism>
<keyword evidence="4" id="KW-1134">Transmembrane beta strand</keyword>
<keyword evidence="7" id="KW-0406">Ion transport</keyword>